<reference evidence="5 6" key="1">
    <citation type="submission" date="2019-03" db="EMBL/GenBank/DDBJ databases">
        <title>Genomic Encyclopedia of Type Strains, Phase IV (KMG-IV): sequencing the most valuable type-strain genomes for metagenomic binning, comparative biology and taxonomic classification.</title>
        <authorList>
            <person name="Goeker M."/>
        </authorList>
    </citation>
    <scope>NUCLEOTIDE SEQUENCE [LARGE SCALE GENOMIC DNA]</scope>
    <source>
        <strain evidence="5 6">LX-B</strain>
    </source>
</reference>
<dbReference type="PROSITE" id="PS50887">
    <property type="entry name" value="GGDEF"/>
    <property type="match status" value="1"/>
</dbReference>
<dbReference type="Gene3D" id="3.30.70.270">
    <property type="match status" value="1"/>
</dbReference>
<dbReference type="Gene3D" id="3.30.450.20">
    <property type="entry name" value="PAS domain"/>
    <property type="match status" value="4"/>
</dbReference>
<dbReference type="InterPro" id="IPR000700">
    <property type="entry name" value="PAS-assoc_C"/>
</dbReference>
<evidence type="ECO:0000259" key="4">
    <source>
        <dbReference type="PROSITE" id="PS51832"/>
    </source>
</evidence>
<dbReference type="AlphaFoldDB" id="A0A4V6NGM8"/>
<dbReference type="OrthoDB" id="9798833at2"/>
<dbReference type="SMART" id="SM00471">
    <property type="entry name" value="HDc"/>
    <property type="match status" value="1"/>
</dbReference>
<feature type="domain" description="PAC" evidence="2">
    <location>
        <begin position="336"/>
        <end position="386"/>
    </location>
</feature>
<dbReference type="InterPro" id="IPR013656">
    <property type="entry name" value="PAS_4"/>
</dbReference>
<protein>
    <submittedName>
        <fullName evidence="5">PAS domain S-box-containing protein/diguanylate cyclase (GGDEF)-like protein</fullName>
    </submittedName>
</protein>
<gene>
    <name evidence="5" type="ORF">EDC14_104612</name>
</gene>
<keyword evidence="6" id="KW-1185">Reference proteome</keyword>
<dbReference type="PANTHER" id="PTHR44757:SF4">
    <property type="entry name" value="DIGUANYLATE CYCLASE DGCE-RELATED"/>
    <property type="match status" value="1"/>
</dbReference>
<evidence type="ECO:0000313" key="6">
    <source>
        <dbReference type="Proteomes" id="UP000295008"/>
    </source>
</evidence>
<dbReference type="InterPro" id="IPR000014">
    <property type="entry name" value="PAS"/>
</dbReference>
<dbReference type="InterPro" id="IPR003607">
    <property type="entry name" value="HD/PDEase_dom"/>
</dbReference>
<dbReference type="SUPFAM" id="SSF55073">
    <property type="entry name" value="Nucleotide cyclase"/>
    <property type="match status" value="1"/>
</dbReference>
<dbReference type="CDD" id="cd00130">
    <property type="entry name" value="PAS"/>
    <property type="match status" value="2"/>
</dbReference>
<dbReference type="SMART" id="SM00091">
    <property type="entry name" value="PAS"/>
    <property type="match status" value="4"/>
</dbReference>
<evidence type="ECO:0000259" key="2">
    <source>
        <dbReference type="PROSITE" id="PS50113"/>
    </source>
</evidence>
<dbReference type="CDD" id="cd01949">
    <property type="entry name" value="GGDEF"/>
    <property type="match status" value="1"/>
</dbReference>
<evidence type="ECO:0000259" key="3">
    <source>
        <dbReference type="PROSITE" id="PS50887"/>
    </source>
</evidence>
<evidence type="ECO:0000259" key="1">
    <source>
        <dbReference type="PROSITE" id="PS50112"/>
    </source>
</evidence>
<dbReference type="Pfam" id="PF13487">
    <property type="entry name" value="HD_5"/>
    <property type="match status" value="1"/>
</dbReference>
<sequence length="860" mass="97034">MRDRFQREFRLDYQEIVAHMTEGFAYQQLIFQGDRPVDALFLEVNRAFAEIIGQTRERIVGRRGAELLPALGIDAAGWSELYVRVAVEGEPLRLEAYSTAFGRWFQISAFSYERDCVALIFQDISALKENQLKLEEISHEYETIFNGTQDAITLYDVGPDGELRYRRLNRSHESATGLTTAQVSGKTPQELLGEQMRQLEAQGRLCIERKAPVVYQEELSLPTGVRSWSTALSPVIRGGRVVQVIAARRDITELQRTIRALQESEQRYSSLFENSHSVMLLIRPGDGRIVDANPAACRYYGYSREALQNMNISAINALPAGQVQEEMAAAGRLERRQFHFRHRLAGGTVREVEVFSGPVRIGGEPYLFSIVHDVTERKQAEAALYEEKERLKVTLHSIGDAVITTDILGKVTLLNEVAERLTGWRLEEALGRPLNQVFRIINENTRLPCENPVKKVLETGLTAELANHTALIGRDGAERSIADSGAPIKNADGQVFGVVLVFRDITEQKQREEEIKFLSFHDKLTGLYNRAFFEEAIVNFDHRELLPLSLIIGDVNGLKLSNDIFGHSAGDRLLVRIAAVIRETCRPEDFIARWGGDEFAVILPRTSRQQAMEICGRIKERCDREPSEPIQPSIALGTSTKVDMAQNIHLLLKQAEDRMYRNKLLEGKSVRNSLIASLEKTLFERSFETEEHAQRMLNIAQKLGRAAGLSSSEQDELNLLAILHDIGKIGIHDSILSKPDRLTAEEWREMEKHPEIGYRIAQSSPELAHIAELILAHHERWDGRGYPRGISGDQIPRLARIISIIDAYDVMTHARPYKAAIGHDEAIAEIRRCAGNQFDPEMVKIFIATVDHREATVENG</sequence>
<dbReference type="InterPro" id="IPR052155">
    <property type="entry name" value="Biofilm_reg_signaling"/>
</dbReference>
<dbReference type="InterPro" id="IPR000160">
    <property type="entry name" value="GGDEF_dom"/>
</dbReference>
<dbReference type="Proteomes" id="UP000295008">
    <property type="component" value="Unassembled WGS sequence"/>
</dbReference>
<dbReference type="CDD" id="cd00077">
    <property type="entry name" value="HDc"/>
    <property type="match status" value="1"/>
</dbReference>
<evidence type="ECO:0000313" key="5">
    <source>
        <dbReference type="EMBL" id="TCL57452.1"/>
    </source>
</evidence>
<dbReference type="PROSITE" id="PS50113">
    <property type="entry name" value="PAC"/>
    <property type="match status" value="2"/>
</dbReference>
<feature type="domain" description="GGDEF" evidence="3">
    <location>
        <begin position="546"/>
        <end position="676"/>
    </location>
</feature>
<feature type="domain" description="HD-GYP" evidence="4">
    <location>
        <begin position="667"/>
        <end position="860"/>
    </location>
</feature>
<dbReference type="PANTHER" id="PTHR44757">
    <property type="entry name" value="DIGUANYLATE CYCLASE DGCP"/>
    <property type="match status" value="1"/>
</dbReference>
<dbReference type="Pfam" id="PF08448">
    <property type="entry name" value="PAS_4"/>
    <property type="match status" value="3"/>
</dbReference>
<dbReference type="EMBL" id="SLUN01000046">
    <property type="protein sequence ID" value="TCL57452.1"/>
    <property type="molecule type" value="Genomic_DNA"/>
</dbReference>
<name>A0A4V6NGM8_HYDET</name>
<dbReference type="InterPro" id="IPR035965">
    <property type="entry name" value="PAS-like_dom_sf"/>
</dbReference>
<proteinExistence type="predicted"/>
<dbReference type="InterPro" id="IPR037522">
    <property type="entry name" value="HD_GYP_dom"/>
</dbReference>
<organism evidence="5 6">
    <name type="scientific">Hydrogenispora ethanolica</name>
    <dbReference type="NCBI Taxonomy" id="1082276"/>
    <lineage>
        <taxon>Bacteria</taxon>
        <taxon>Bacillati</taxon>
        <taxon>Bacillota</taxon>
        <taxon>Hydrogenispora</taxon>
    </lineage>
</organism>
<dbReference type="RefSeq" id="WP_132017115.1">
    <property type="nucleotide sequence ID" value="NZ_SLUN01000046.1"/>
</dbReference>
<dbReference type="Pfam" id="PF13426">
    <property type="entry name" value="PAS_9"/>
    <property type="match status" value="1"/>
</dbReference>
<dbReference type="SUPFAM" id="SSF109604">
    <property type="entry name" value="HD-domain/PDEase-like"/>
    <property type="match status" value="1"/>
</dbReference>
<dbReference type="PROSITE" id="PS51832">
    <property type="entry name" value="HD_GYP"/>
    <property type="match status" value="1"/>
</dbReference>
<accession>A0A4V6NGM8</accession>
<dbReference type="InterPro" id="IPR001610">
    <property type="entry name" value="PAC"/>
</dbReference>
<dbReference type="Pfam" id="PF00990">
    <property type="entry name" value="GGDEF"/>
    <property type="match status" value="1"/>
</dbReference>
<dbReference type="Gene3D" id="1.10.3210.10">
    <property type="entry name" value="Hypothetical protein af1432"/>
    <property type="match status" value="1"/>
</dbReference>
<dbReference type="SMART" id="SM00267">
    <property type="entry name" value="GGDEF"/>
    <property type="match status" value="1"/>
</dbReference>
<dbReference type="PROSITE" id="PS50112">
    <property type="entry name" value="PAS"/>
    <property type="match status" value="2"/>
</dbReference>
<dbReference type="SUPFAM" id="SSF55785">
    <property type="entry name" value="PYP-like sensor domain (PAS domain)"/>
    <property type="match status" value="4"/>
</dbReference>
<dbReference type="SMART" id="SM00086">
    <property type="entry name" value="PAC"/>
    <property type="match status" value="2"/>
</dbReference>
<dbReference type="NCBIfam" id="TIGR00229">
    <property type="entry name" value="sensory_box"/>
    <property type="match status" value="3"/>
</dbReference>
<feature type="domain" description="PAS" evidence="1">
    <location>
        <begin position="387"/>
        <end position="460"/>
    </location>
</feature>
<comment type="caution">
    <text evidence="5">The sequence shown here is derived from an EMBL/GenBank/DDBJ whole genome shotgun (WGS) entry which is preliminary data.</text>
</comment>
<dbReference type="InterPro" id="IPR029787">
    <property type="entry name" value="Nucleotide_cyclase"/>
</dbReference>
<dbReference type="InterPro" id="IPR043128">
    <property type="entry name" value="Rev_trsase/Diguanyl_cyclase"/>
</dbReference>
<dbReference type="NCBIfam" id="TIGR00254">
    <property type="entry name" value="GGDEF"/>
    <property type="match status" value="1"/>
</dbReference>
<feature type="domain" description="PAC" evidence="2">
    <location>
        <begin position="465"/>
        <end position="517"/>
    </location>
</feature>
<feature type="domain" description="PAS" evidence="1">
    <location>
        <begin position="264"/>
        <end position="307"/>
    </location>
</feature>